<protein>
    <recommendedName>
        <fullName evidence="3">FAD:protein FMN transferase</fullName>
        <ecNumber evidence="2">2.7.1.180</ecNumber>
    </recommendedName>
    <alternativeName>
        <fullName evidence="9">Flavin transferase</fullName>
    </alternativeName>
</protein>
<reference evidence="12 13" key="1">
    <citation type="journal article" date="2019" name="Int. J. Syst. Evol. Microbiol.">
        <title>The Global Catalogue of Microorganisms (GCM) 10K type strain sequencing project: providing services to taxonomists for standard genome sequencing and annotation.</title>
        <authorList>
            <consortium name="The Broad Institute Genomics Platform"/>
            <consortium name="The Broad Institute Genome Sequencing Center for Infectious Disease"/>
            <person name="Wu L."/>
            <person name="Ma J."/>
        </authorList>
    </citation>
    <scope>NUCLEOTIDE SEQUENCE [LARGE SCALE GENOMIC DNA]</scope>
    <source>
        <strain evidence="12 13">JCM 30072</strain>
    </source>
</reference>
<dbReference type="InterPro" id="IPR024932">
    <property type="entry name" value="ApbE"/>
</dbReference>
<evidence type="ECO:0000256" key="1">
    <source>
        <dbReference type="ARBA" id="ARBA00001946"/>
    </source>
</evidence>
<evidence type="ECO:0000256" key="11">
    <source>
        <dbReference type="SAM" id="MobiDB-lite"/>
    </source>
</evidence>
<comment type="catalytic activity">
    <reaction evidence="10">
        <text>L-threonyl-[protein] + FAD = FMN-L-threonyl-[protein] + AMP + H(+)</text>
        <dbReference type="Rhea" id="RHEA:36847"/>
        <dbReference type="Rhea" id="RHEA-COMP:11060"/>
        <dbReference type="Rhea" id="RHEA-COMP:11061"/>
        <dbReference type="ChEBI" id="CHEBI:15378"/>
        <dbReference type="ChEBI" id="CHEBI:30013"/>
        <dbReference type="ChEBI" id="CHEBI:57692"/>
        <dbReference type="ChEBI" id="CHEBI:74257"/>
        <dbReference type="ChEBI" id="CHEBI:456215"/>
        <dbReference type="EC" id="2.7.1.180"/>
    </reaction>
</comment>
<evidence type="ECO:0000256" key="7">
    <source>
        <dbReference type="ARBA" id="ARBA00022827"/>
    </source>
</evidence>
<evidence type="ECO:0000313" key="13">
    <source>
        <dbReference type="Proteomes" id="UP001596445"/>
    </source>
</evidence>
<evidence type="ECO:0000256" key="9">
    <source>
        <dbReference type="ARBA" id="ARBA00031306"/>
    </source>
</evidence>
<keyword evidence="5 12" id="KW-0808">Transferase</keyword>
<dbReference type="InterPro" id="IPR003374">
    <property type="entry name" value="ApbE-like_sf"/>
</dbReference>
<organism evidence="12 13">
    <name type="scientific">Halovenus salina</name>
    <dbReference type="NCBI Taxonomy" id="1510225"/>
    <lineage>
        <taxon>Archaea</taxon>
        <taxon>Methanobacteriati</taxon>
        <taxon>Methanobacteriota</taxon>
        <taxon>Stenosarchaea group</taxon>
        <taxon>Halobacteria</taxon>
        <taxon>Halobacteriales</taxon>
        <taxon>Haloarculaceae</taxon>
        <taxon>Halovenus</taxon>
    </lineage>
</organism>
<evidence type="ECO:0000256" key="10">
    <source>
        <dbReference type="ARBA" id="ARBA00048540"/>
    </source>
</evidence>
<comment type="caution">
    <text evidence="12">The sequence shown here is derived from an EMBL/GenBank/DDBJ whole genome shotgun (WGS) entry which is preliminary data.</text>
</comment>
<evidence type="ECO:0000256" key="4">
    <source>
        <dbReference type="ARBA" id="ARBA00022630"/>
    </source>
</evidence>
<dbReference type="GO" id="GO:0016740">
    <property type="term" value="F:transferase activity"/>
    <property type="evidence" value="ECO:0007669"/>
    <property type="project" value="UniProtKB-KW"/>
</dbReference>
<dbReference type="SUPFAM" id="SSF143631">
    <property type="entry name" value="ApbE-like"/>
    <property type="match status" value="1"/>
</dbReference>
<sequence length="141" mass="14779">MVDRAASALDGIGRQGFVSGGGDMSAPTGPIAVENPAGGRPLRTLETDWCVATSAGHRRSRGDVDHIYDPTAERVSSRHDSVTVLARRDCMEADALATTLAATPLASARSLAEEWGGLEALIVHEGVFYTTEGFDDHVAGT</sequence>
<dbReference type="PANTHER" id="PTHR30040:SF2">
    <property type="entry name" value="FAD:PROTEIN FMN TRANSFERASE"/>
    <property type="match status" value="1"/>
</dbReference>
<keyword evidence="13" id="KW-1185">Reference proteome</keyword>
<feature type="region of interest" description="Disordered" evidence="11">
    <location>
        <begin position="16"/>
        <end position="39"/>
    </location>
</feature>
<name>A0ABD5W5T6_9EURY</name>
<accession>A0ABD5W5T6</accession>
<evidence type="ECO:0000256" key="2">
    <source>
        <dbReference type="ARBA" id="ARBA00011955"/>
    </source>
</evidence>
<gene>
    <name evidence="12" type="ORF">ACFQQG_13855</name>
</gene>
<dbReference type="Pfam" id="PF02424">
    <property type="entry name" value="ApbE"/>
    <property type="match status" value="1"/>
</dbReference>
<keyword evidence="4" id="KW-0285">Flavoprotein</keyword>
<keyword evidence="7" id="KW-0274">FAD</keyword>
<dbReference type="Gene3D" id="3.10.520.10">
    <property type="entry name" value="ApbE-like domains"/>
    <property type="match status" value="1"/>
</dbReference>
<dbReference type="AlphaFoldDB" id="A0ABD5W5T6"/>
<dbReference type="EMBL" id="JBHSZI010000001">
    <property type="protein sequence ID" value="MFC7059064.1"/>
    <property type="molecule type" value="Genomic_DNA"/>
</dbReference>
<comment type="cofactor">
    <cofactor evidence="1">
        <name>Mg(2+)</name>
        <dbReference type="ChEBI" id="CHEBI:18420"/>
    </cofactor>
</comment>
<dbReference type="EC" id="2.7.1.180" evidence="2"/>
<proteinExistence type="predicted"/>
<dbReference type="RefSeq" id="WP_382186941.1">
    <property type="nucleotide sequence ID" value="NZ_JBHSZI010000001.1"/>
</dbReference>
<evidence type="ECO:0000256" key="5">
    <source>
        <dbReference type="ARBA" id="ARBA00022679"/>
    </source>
</evidence>
<dbReference type="Proteomes" id="UP001596445">
    <property type="component" value="Unassembled WGS sequence"/>
</dbReference>
<evidence type="ECO:0000256" key="6">
    <source>
        <dbReference type="ARBA" id="ARBA00022723"/>
    </source>
</evidence>
<keyword evidence="8" id="KW-0460">Magnesium</keyword>
<evidence type="ECO:0000256" key="8">
    <source>
        <dbReference type="ARBA" id="ARBA00022842"/>
    </source>
</evidence>
<dbReference type="PANTHER" id="PTHR30040">
    <property type="entry name" value="THIAMINE BIOSYNTHESIS LIPOPROTEIN APBE"/>
    <property type="match status" value="1"/>
</dbReference>
<keyword evidence="6" id="KW-0479">Metal-binding</keyword>
<evidence type="ECO:0000256" key="3">
    <source>
        <dbReference type="ARBA" id="ARBA00016337"/>
    </source>
</evidence>
<evidence type="ECO:0000313" key="12">
    <source>
        <dbReference type="EMBL" id="MFC7059064.1"/>
    </source>
</evidence>
<dbReference type="GO" id="GO:0046872">
    <property type="term" value="F:metal ion binding"/>
    <property type="evidence" value="ECO:0007669"/>
    <property type="project" value="UniProtKB-KW"/>
</dbReference>